<evidence type="ECO:0000313" key="1">
    <source>
        <dbReference type="EMBL" id="QDX01803.1"/>
    </source>
</evidence>
<dbReference type="EMBL" id="MK330842">
    <property type="protein sequence ID" value="QDX01820.1"/>
    <property type="molecule type" value="Genomic_DNA"/>
</dbReference>
<dbReference type="EMBL" id="MK165755">
    <property type="protein sequence ID" value="QDX01803.1"/>
    <property type="molecule type" value="Genomic_DNA"/>
</dbReference>
<sequence length="70" mass="8205">MDIGNISSKNTISLITIKYNSRTIKVITSKSRGMEPKFWGKMEIAMTENYFVEEKPLVYNFAMEYRKLMS</sequence>
<evidence type="ECO:0000313" key="2">
    <source>
        <dbReference type="EMBL" id="QDX01820.1"/>
    </source>
</evidence>
<proteinExistence type="predicted"/>
<gene>
    <name evidence="1" type="primary">MoY</name>
</gene>
<protein>
    <submittedName>
        <fullName evidence="1 2">MOY</fullName>
    </submittedName>
</protein>
<organism evidence="2">
    <name type="scientific">Ceratitis capitata</name>
    <name type="common">Mediterranean fruit fly</name>
    <name type="synonym">Tephritis capitata</name>
    <dbReference type="NCBI Taxonomy" id="7213"/>
    <lineage>
        <taxon>Eukaryota</taxon>
        <taxon>Metazoa</taxon>
        <taxon>Ecdysozoa</taxon>
        <taxon>Arthropoda</taxon>
        <taxon>Hexapoda</taxon>
        <taxon>Insecta</taxon>
        <taxon>Pterygota</taxon>
        <taxon>Neoptera</taxon>
        <taxon>Endopterygota</taxon>
        <taxon>Diptera</taxon>
        <taxon>Brachycera</taxon>
        <taxon>Muscomorpha</taxon>
        <taxon>Tephritoidea</taxon>
        <taxon>Tephritidae</taxon>
        <taxon>Ceratitis</taxon>
        <taxon>Ceratitis</taxon>
    </lineage>
</organism>
<accession>A0A5B8HAB4</accession>
<dbReference type="AlphaFoldDB" id="A0A5B8HAB4"/>
<name>A0A5B8HAB4_CERCA</name>
<reference evidence="2" key="1">
    <citation type="journal article" date="2019" name="J. ISSAAS">
        <title>Maleness-on-the-Y (MoY) orchestrates male sex determination in major agricultural fruit fly pests.</title>
        <authorList>
            <person name="Meccariello A."/>
            <person name="Salvemini M."/>
            <person name="Primo P."/>
            <person name="Hall B."/>
            <person name="Koskinioti P."/>
            <person name="Dalikova M."/>
            <person name="Gravina A."/>
            <person name="Gucciardino M.A."/>
            <person name="Forlenza F."/>
            <person name="Gregoriou M.E."/>
            <person name="Ippolito D."/>
            <person name="Monti S.M."/>
            <person name="Petrella V."/>
            <person name="Perrotta M.M."/>
            <person name="Schmeing S."/>
            <person name="Ruggiero A."/>
            <person name="Scolari F."/>
            <person name="Giordano E."/>
            <person name="Tsoumani K.T."/>
            <person name="Marec F."/>
            <person name="Windbichler N."/>
            <person name="Nagaraju J."/>
            <person name="Arunkumar K.P."/>
            <person name="Bourtzis K."/>
            <person name="Mathiopoulos K.D."/>
            <person name="Ragoussis J."/>
            <person name="Vitagliano L."/>
            <person name="Tu Z."/>
            <person name="Papathanos P.A."/>
            <person name="Robinson M.D."/>
            <person name="Saccone G."/>
        </authorList>
    </citation>
    <scope>NUCLEOTIDE SEQUENCE</scope>
    <source>
        <strain evidence="1">FAM18</strain>
    </source>
</reference>